<dbReference type="Pfam" id="PF00440">
    <property type="entry name" value="TetR_N"/>
    <property type="match status" value="1"/>
</dbReference>
<evidence type="ECO:0000256" key="4">
    <source>
        <dbReference type="PROSITE-ProRule" id="PRU00335"/>
    </source>
</evidence>
<evidence type="ECO:0000313" key="7">
    <source>
        <dbReference type="EMBL" id="MFD2462903.1"/>
    </source>
</evidence>
<dbReference type="Gene3D" id="1.10.357.10">
    <property type="entry name" value="Tetracycline Repressor, domain 2"/>
    <property type="match status" value="1"/>
</dbReference>
<dbReference type="Proteomes" id="UP001597419">
    <property type="component" value="Unassembled WGS sequence"/>
</dbReference>
<dbReference type="InterPro" id="IPR049445">
    <property type="entry name" value="TetR_SbtR-like_C"/>
</dbReference>
<dbReference type="PROSITE" id="PS50977">
    <property type="entry name" value="HTH_TETR_2"/>
    <property type="match status" value="1"/>
</dbReference>
<evidence type="ECO:0000256" key="2">
    <source>
        <dbReference type="ARBA" id="ARBA00023125"/>
    </source>
</evidence>
<evidence type="ECO:0000256" key="5">
    <source>
        <dbReference type="SAM" id="MobiDB-lite"/>
    </source>
</evidence>
<evidence type="ECO:0000313" key="8">
    <source>
        <dbReference type="Proteomes" id="UP001597419"/>
    </source>
</evidence>
<protein>
    <submittedName>
        <fullName evidence="7">TetR/AcrR family transcriptional regulator</fullName>
    </submittedName>
</protein>
<organism evidence="7 8">
    <name type="scientific">Amycolatopsis samaneae</name>
    <dbReference type="NCBI Taxonomy" id="664691"/>
    <lineage>
        <taxon>Bacteria</taxon>
        <taxon>Bacillati</taxon>
        <taxon>Actinomycetota</taxon>
        <taxon>Actinomycetes</taxon>
        <taxon>Pseudonocardiales</taxon>
        <taxon>Pseudonocardiaceae</taxon>
        <taxon>Amycolatopsis</taxon>
    </lineage>
</organism>
<gene>
    <name evidence="7" type="ORF">ACFSYJ_30135</name>
</gene>
<keyword evidence="8" id="KW-1185">Reference proteome</keyword>
<evidence type="ECO:0000259" key="6">
    <source>
        <dbReference type="PROSITE" id="PS50977"/>
    </source>
</evidence>
<name>A0ABW5GPT7_9PSEU</name>
<dbReference type="PANTHER" id="PTHR30055">
    <property type="entry name" value="HTH-TYPE TRANSCRIPTIONAL REGULATOR RUTR"/>
    <property type="match status" value="1"/>
</dbReference>
<dbReference type="InterPro" id="IPR009057">
    <property type="entry name" value="Homeodomain-like_sf"/>
</dbReference>
<comment type="caution">
    <text evidence="7">The sequence shown here is derived from an EMBL/GenBank/DDBJ whole genome shotgun (WGS) entry which is preliminary data.</text>
</comment>
<evidence type="ECO:0000256" key="1">
    <source>
        <dbReference type="ARBA" id="ARBA00023015"/>
    </source>
</evidence>
<dbReference type="PRINTS" id="PR00455">
    <property type="entry name" value="HTHTETR"/>
</dbReference>
<dbReference type="InterPro" id="IPR036271">
    <property type="entry name" value="Tet_transcr_reg_TetR-rel_C_sf"/>
</dbReference>
<feature type="DNA-binding region" description="H-T-H motif" evidence="4">
    <location>
        <begin position="36"/>
        <end position="55"/>
    </location>
</feature>
<sequence length="231" mass="24813">MNTDGGPRLRADAIQNRVRIVAAARAAFASDGLDVPMNEIARRAGVGQGTLYRRFPTKEALIDEVFADHVENCVNMVSAGLRDPDPWRGFCTVIRKMAMALSSDRSFAVVLTTRVTDESSVRSGRRAVETLLGELVRRTQVAGRLRADFEPGDIVLTILANDGVAAAVPDPRAACERLTAYLLRAFEAGIDTNALPTAIAVGLDDLRPPTRSGATGRDGAGSEPERRGRGR</sequence>
<keyword evidence="2 4" id="KW-0238">DNA-binding</keyword>
<feature type="region of interest" description="Disordered" evidence="5">
    <location>
        <begin position="204"/>
        <end position="231"/>
    </location>
</feature>
<dbReference type="InterPro" id="IPR050109">
    <property type="entry name" value="HTH-type_TetR-like_transc_reg"/>
</dbReference>
<dbReference type="SUPFAM" id="SSF46689">
    <property type="entry name" value="Homeodomain-like"/>
    <property type="match status" value="1"/>
</dbReference>
<proteinExistence type="predicted"/>
<dbReference type="InterPro" id="IPR001647">
    <property type="entry name" value="HTH_TetR"/>
</dbReference>
<keyword evidence="3" id="KW-0804">Transcription</keyword>
<evidence type="ECO:0000256" key="3">
    <source>
        <dbReference type="ARBA" id="ARBA00023163"/>
    </source>
</evidence>
<dbReference type="Pfam" id="PF21597">
    <property type="entry name" value="TetR_C_43"/>
    <property type="match status" value="1"/>
</dbReference>
<dbReference type="SUPFAM" id="SSF48498">
    <property type="entry name" value="Tetracyclin repressor-like, C-terminal domain"/>
    <property type="match status" value="1"/>
</dbReference>
<accession>A0ABW5GPT7</accession>
<feature type="domain" description="HTH tetR-type" evidence="6">
    <location>
        <begin position="14"/>
        <end position="73"/>
    </location>
</feature>
<dbReference type="RefSeq" id="WP_345392990.1">
    <property type="nucleotide sequence ID" value="NZ_BAABHG010000005.1"/>
</dbReference>
<dbReference type="PANTHER" id="PTHR30055:SF234">
    <property type="entry name" value="HTH-TYPE TRANSCRIPTIONAL REGULATOR BETI"/>
    <property type="match status" value="1"/>
</dbReference>
<reference evidence="8" key="1">
    <citation type="journal article" date="2019" name="Int. J. Syst. Evol. Microbiol.">
        <title>The Global Catalogue of Microorganisms (GCM) 10K type strain sequencing project: providing services to taxonomists for standard genome sequencing and annotation.</title>
        <authorList>
            <consortium name="The Broad Institute Genomics Platform"/>
            <consortium name="The Broad Institute Genome Sequencing Center for Infectious Disease"/>
            <person name="Wu L."/>
            <person name="Ma J."/>
        </authorList>
    </citation>
    <scope>NUCLEOTIDE SEQUENCE [LARGE SCALE GENOMIC DNA]</scope>
    <source>
        <strain evidence="8">CGMCC 4.7643</strain>
    </source>
</reference>
<dbReference type="EMBL" id="JBHUKU010000020">
    <property type="protein sequence ID" value="MFD2462903.1"/>
    <property type="molecule type" value="Genomic_DNA"/>
</dbReference>
<keyword evidence="1" id="KW-0805">Transcription regulation</keyword>